<evidence type="ECO:0000313" key="1">
    <source>
        <dbReference type="EMBL" id="KAG6965336.1"/>
    </source>
</evidence>
<reference evidence="1" key="1">
    <citation type="submission" date="2021-01" db="EMBL/GenBank/DDBJ databases">
        <title>Phytophthora aleatoria, a newly-described species from Pinus radiata is distinct from Phytophthora cactorum isolates based on comparative genomics.</title>
        <authorList>
            <person name="Mcdougal R."/>
            <person name="Panda P."/>
            <person name="Williams N."/>
            <person name="Studholme D.J."/>
        </authorList>
    </citation>
    <scope>NUCLEOTIDE SEQUENCE</scope>
    <source>
        <strain evidence="1">NZFS 4037</strain>
    </source>
</reference>
<dbReference type="EMBL" id="JAENGY010000343">
    <property type="protein sequence ID" value="KAG6965336.1"/>
    <property type="molecule type" value="Genomic_DNA"/>
</dbReference>
<dbReference type="Proteomes" id="UP000709295">
    <property type="component" value="Unassembled WGS sequence"/>
</dbReference>
<proteinExistence type="predicted"/>
<accession>A0A8J5IPL9</accession>
<name>A0A8J5IPL9_9STRA</name>
<dbReference type="AlphaFoldDB" id="A0A8J5IPL9"/>
<evidence type="ECO:0000313" key="2">
    <source>
        <dbReference type="Proteomes" id="UP000709295"/>
    </source>
</evidence>
<comment type="caution">
    <text evidence="1">The sequence shown here is derived from an EMBL/GenBank/DDBJ whole genome shotgun (WGS) entry which is preliminary data.</text>
</comment>
<organism evidence="1 2">
    <name type="scientific">Phytophthora aleatoria</name>
    <dbReference type="NCBI Taxonomy" id="2496075"/>
    <lineage>
        <taxon>Eukaryota</taxon>
        <taxon>Sar</taxon>
        <taxon>Stramenopiles</taxon>
        <taxon>Oomycota</taxon>
        <taxon>Peronosporomycetes</taxon>
        <taxon>Peronosporales</taxon>
        <taxon>Peronosporaceae</taxon>
        <taxon>Phytophthora</taxon>
    </lineage>
</organism>
<gene>
    <name evidence="1" type="ORF">JG688_00007269</name>
</gene>
<protein>
    <submittedName>
        <fullName evidence="1">Uncharacterized protein</fullName>
    </submittedName>
</protein>
<sequence>MQNAQSVDSFLLAEKTTNFGGPGAERIQCTTEKSKYTYLRAIVRIVEWPFRESVGNLFTSAFCKLETTNGEAITALLSALESTAMKFRPFGRLINVRPHEVSYFYGTTWRDWEVCLRQLGICDCVPNF</sequence>
<keyword evidence="2" id="KW-1185">Reference proteome</keyword>